<evidence type="ECO:0000256" key="1">
    <source>
        <dbReference type="SAM" id="Phobius"/>
    </source>
</evidence>
<keyword evidence="1" id="KW-0472">Membrane</keyword>
<proteinExistence type="predicted"/>
<organism evidence="2 3">
    <name type="scientific">Clostridium innocuum</name>
    <dbReference type="NCBI Taxonomy" id="1522"/>
    <lineage>
        <taxon>Bacteria</taxon>
        <taxon>Bacillati</taxon>
        <taxon>Bacillota</taxon>
        <taxon>Clostridia</taxon>
        <taxon>Eubacteriales</taxon>
        <taxon>Clostridiaceae</taxon>
        <taxon>Clostridium</taxon>
    </lineage>
</organism>
<comment type="caution">
    <text evidence="2">The sequence shown here is derived from an EMBL/GenBank/DDBJ whole genome shotgun (WGS) entry which is preliminary data.</text>
</comment>
<evidence type="ECO:0000313" key="2">
    <source>
        <dbReference type="EMBL" id="KGJ51792.1"/>
    </source>
</evidence>
<accession>A0A099I3G1</accession>
<keyword evidence="1" id="KW-1133">Transmembrane helix</keyword>
<dbReference type="RefSeq" id="WP_044907351.1">
    <property type="nucleotide sequence ID" value="NZ_JQIF01000097.1"/>
</dbReference>
<gene>
    <name evidence="2" type="ORF">CIAN88_18725</name>
</gene>
<feature type="transmembrane region" description="Helical" evidence="1">
    <location>
        <begin position="156"/>
        <end position="177"/>
    </location>
</feature>
<protein>
    <submittedName>
        <fullName evidence="2">Uncharacterized protein</fullName>
    </submittedName>
</protein>
<dbReference type="EMBL" id="JQIF01000097">
    <property type="protein sequence ID" value="KGJ51792.1"/>
    <property type="molecule type" value="Genomic_DNA"/>
</dbReference>
<feature type="transmembrane region" description="Helical" evidence="1">
    <location>
        <begin position="125"/>
        <end position="144"/>
    </location>
</feature>
<keyword evidence="1" id="KW-0812">Transmembrane</keyword>
<reference evidence="2 3" key="1">
    <citation type="submission" date="2014-08" db="EMBL/GenBank/DDBJ databases">
        <title>Clostridium innocuum, an unnegligible vancomycin-resistant pathogen causing extra-intestinal infections.</title>
        <authorList>
            <person name="Feng Y."/>
            <person name="Chiu C.-H."/>
        </authorList>
    </citation>
    <scope>NUCLEOTIDE SEQUENCE [LARGE SCALE GENOMIC DNA]</scope>
    <source>
        <strain evidence="2 3">AN88</strain>
    </source>
</reference>
<name>A0A099I3G1_CLOIN</name>
<dbReference type="Proteomes" id="UP000030008">
    <property type="component" value="Unassembled WGS sequence"/>
</dbReference>
<dbReference type="AlphaFoldDB" id="A0A099I3G1"/>
<evidence type="ECO:0000313" key="3">
    <source>
        <dbReference type="Proteomes" id="UP000030008"/>
    </source>
</evidence>
<sequence length="194" mass="22457">MDFSNKLYVYVDAAALQDPQAEHFMEVLAKQYRQIILFVENVWEEETLKQLPAYGYICRTVYGPDLQSVLEKDRARRSPDKTKHILFITRSAQTLHGISVLCLVKMGLEQILLEKLQNEKKRRTVVAGICMGCVVYFAVYFIMLDKLPLWMRDGGIAFLLCLLPAELLILTLLYGLCKRVIPFDTIFEFFDMFG</sequence>